<comment type="caution">
    <text evidence="3">The sequence shown here is derived from an EMBL/GenBank/DDBJ whole genome shotgun (WGS) entry which is preliminary data.</text>
</comment>
<organism evidence="3 4">
    <name type="scientific">Candidatus Kuenenbacteria bacterium GW2011_GWA2_42_15</name>
    <dbReference type="NCBI Taxonomy" id="1618677"/>
    <lineage>
        <taxon>Bacteria</taxon>
        <taxon>Candidatus Kueneniibacteriota</taxon>
    </lineage>
</organism>
<name>A0A0G1BQQ0_9BACT</name>
<feature type="transmembrane region" description="Helical" evidence="2">
    <location>
        <begin position="48"/>
        <end position="68"/>
    </location>
</feature>
<dbReference type="AlphaFoldDB" id="A0A0G1BQQ0"/>
<keyword evidence="2" id="KW-0472">Membrane</keyword>
<evidence type="ECO:0000313" key="4">
    <source>
        <dbReference type="Proteomes" id="UP000034516"/>
    </source>
</evidence>
<gene>
    <name evidence="3" type="ORF">UV02_C0055G0003</name>
</gene>
<evidence type="ECO:0000313" key="3">
    <source>
        <dbReference type="EMBL" id="KKS39793.1"/>
    </source>
</evidence>
<accession>A0A0G1BQQ0</accession>
<evidence type="ECO:0000256" key="1">
    <source>
        <dbReference type="SAM" id="Coils"/>
    </source>
</evidence>
<evidence type="ECO:0000256" key="2">
    <source>
        <dbReference type="SAM" id="Phobius"/>
    </source>
</evidence>
<reference evidence="3 4" key="1">
    <citation type="journal article" date="2015" name="Nature">
        <title>rRNA introns, odd ribosomes, and small enigmatic genomes across a large radiation of phyla.</title>
        <authorList>
            <person name="Brown C.T."/>
            <person name="Hug L.A."/>
            <person name="Thomas B.C."/>
            <person name="Sharon I."/>
            <person name="Castelle C.J."/>
            <person name="Singh A."/>
            <person name="Wilkins M.J."/>
            <person name="Williams K.H."/>
            <person name="Banfield J.F."/>
        </authorList>
    </citation>
    <scope>NUCLEOTIDE SEQUENCE [LARGE SCALE GENOMIC DNA]</scope>
</reference>
<keyword evidence="2" id="KW-1133">Transmembrane helix</keyword>
<feature type="coiled-coil region" evidence="1">
    <location>
        <begin position="1"/>
        <end position="31"/>
    </location>
</feature>
<protein>
    <submittedName>
        <fullName evidence="3">Uncharacterized protein</fullName>
    </submittedName>
</protein>
<proteinExistence type="predicted"/>
<dbReference type="EMBL" id="LCCW01000055">
    <property type="protein sequence ID" value="KKS39793.1"/>
    <property type="molecule type" value="Genomic_DNA"/>
</dbReference>
<dbReference type="Proteomes" id="UP000034516">
    <property type="component" value="Unassembled WGS sequence"/>
</dbReference>
<keyword evidence="2" id="KW-0812">Transmembrane</keyword>
<keyword evidence="1" id="KW-0175">Coiled coil</keyword>
<sequence>MENIQEKNSQNRDNSEEIKQLLTENQELLKAIYEQSQKTRKYIMAGRVISFIYLILIITPLIFAAVYLPPLMKNYLAPYQELLGQTQNAEGLNVNAVNDLLNQFQQR</sequence>